<dbReference type="RefSeq" id="WP_378532823.1">
    <property type="nucleotide sequence ID" value="NZ_JBHSBH010000007.1"/>
</dbReference>
<organism evidence="1 2">
    <name type="scientific">Nocardiopsis sediminis</name>
    <dbReference type="NCBI Taxonomy" id="1778267"/>
    <lineage>
        <taxon>Bacteria</taxon>
        <taxon>Bacillati</taxon>
        <taxon>Actinomycetota</taxon>
        <taxon>Actinomycetes</taxon>
        <taxon>Streptosporangiales</taxon>
        <taxon>Nocardiopsidaceae</taxon>
        <taxon>Nocardiopsis</taxon>
    </lineage>
</organism>
<evidence type="ECO:0000313" key="2">
    <source>
        <dbReference type="Proteomes" id="UP001595847"/>
    </source>
</evidence>
<dbReference type="Pfam" id="PF15575">
    <property type="entry name" value="Imm49"/>
    <property type="match status" value="1"/>
</dbReference>
<gene>
    <name evidence="1" type="ORF">ACFOVU_11270</name>
</gene>
<proteinExistence type="predicted"/>
<dbReference type="InterPro" id="IPR029074">
    <property type="entry name" value="Imm49"/>
</dbReference>
<sequence length="320" mass="35148">MQEVTCHQVSAERMALALDDVEGRAFGWWHGMQYDSFRLKKLRGMRDELLDHVAARAPEEPALDSASRTVLRTAAECSRGLLDLGCWPNGDQEIVFALVRERISSDDKAFVDVIDEAPTAATWIETFEMCVSSGLVWEWRRAIGVSLRDENAPAIRDGVPYSKHDSVSDPVDLAAMDALCGYLTPERGHLPRDWPTVTLRKPDADEHAEAARRLDAAGTLTPDRHLLRVLLDDDQNAFEQALAARLIEHRENAGSDPDPAPRTLLPLGAITLAGLAVQAHGWELGVRSGYLPSGMLGSPDALRRAPEQNDLGYWTAGSPG</sequence>
<name>A0ABV8FK31_9ACTN</name>
<reference evidence="2" key="1">
    <citation type="journal article" date="2019" name="Int. J. Syst. Evol. Microbiol.">
        <title>The Global Catalogue of Microorganisms (GCM) 10K type strain sequencing project: providing services to taxonomists for standard genome sequencing and annotation.</title>
        <authorList>
            <consortium name="The Broad Institute Genomics Platform"/>
            <consortium name="The Broad Institute Genome Sequencing Center for Infectious Disease"/>
            <person name="Wu L."/>
            <person name="Ma J."/>
        </authorList>
    </citation>
    <scope>NUCLEOTIDE SEQUENCE [LARGE SCALE GENOMIC DNA]</scope>
    <source>
        <strain evidence="2">TBRC 1826</strain>
    </source>
</reference>
<dbReference type="Proteomes" id="UP001595847">
    <property type="component" value="Unassembled WGS sequence"/>
</dbReference>
<evidence type="ECO:0000313" key="1">
    <source>
        <dbReference type="EMBL" id="MFC3996501.1"/>
    </source>
</evidence>
<accession>A0ABV8FK31</accession>
<comment type="caution">
    <text evidence="1">The sequence shown here is derived from an EMBL/GenBank/DDBJ whole genome shotgun (WGS) entry which is preliminary data.</text>
</comment>
<dbReference type="EMBL" id="JBHSBH010000007">
    <property type="protein sequence ID" value="MFC3996501.1"/>
    <property type="molecule type" value="Genomic_DNA"/>
</dbReference>
<protein>
    <submittedName>
        <fullName evidence="1">Immunity 49 family protein</fullName>
    </submittedName>
</protein>
<keyword evidence="2" id="KW-1185">Reference proteome</keyword>